<dbReference type="Gene3D" id="2.40.50.100">
    <property type="match status" value="1"/>
</dbReference>
<sequence>MPKMTDNPSPVNQQDVTPEADKAQKNTAPVRNRYADTMNKPHRKLPKPLRIGLTVLILAGLIGGGVYVVKKTGQSDTESTIQTAVSSRGYLETYVEGNGYTAAKTRAELGKDIKGKVLTISAHTGDTVKAGQVLMTIDPSATRKELEQAQISLNEAQKSVSQANKTLSELVVTAPFTGRLLPPGEVTSESTTQTTSGESTTTPSSPEEVKIQKGDDVASGTVLGTLVDDTNMRLELYYSYAYIDKLKVGQTASISIPQTMGSVTGTVEKIDRIEKISNEGGRLFRATVTFRNPGTLKAGMDATATIAADGLNIAPTGSGKLMYSRETKLTVKAAGKATANCAPSYQKFSAGQTILALSSEEATTALQTAQQLVQTRQETVKELNERIAKCTVVSPIDGMVLSMNATEGQELLGDTPPCVVADTDNIVINADISMSDVASVQAGQSASITMNLGTDTLTFTGTVQSVGLEANKNNNSQGSMPTFPAVISVDPVEGQTLRPDFSVEYRITTAQSDDCIMVPSTAVVNTNDGVAVFAQPAEGQTFENTLPIPEGSDVPDGFVLVPVQIGISDSQNTEIVSGLDEGVTVFLAGPQDQFDQNNMGGSAIAVG</sequence>
<comment type="caution">
    <text evidence="4">The sequence shown here is derived from an EMBL/GenBank/DDBJ whole genome shotgun (WGS) entry which is preliminary data.</text>
</comment>
<gene>
    <name evidence="4" type="ORF">B5F17_08355</name>
</gene>
<feature type="compositionally biased region" description="Low complexity" evidence="3">
    <location>
        <begin position="184"/>
        <end position="206"/>
    </location>
</feature>
<comment type="subcellular location">
    <subcellularLocation>
        <location evidence="1">Cell envelope</location>
    </subcellularLocation>
</comment>
<reference evidence="5" key="1">
    <citation type="submission" date="2017-04" db="EMBL/GenBank/DDBJ databases">
        <title>Function of individual gut microbiota members based on whole genome sequencing of pure cultures obtained from chicken caecum.</title>
        <authorList>
            <person name="Medvecky M."/>
            <person name="Cejkova D."/>
            <person name="Polansky O."/>
            <person name="Karasova D."/>
            <person name="Kubasova T."/>
            <person name="Cizek A."/>
            <person name="Rychlik I."/>
        </authorList>
    </citation>
    <scope>NUCLEOTIDE SEQUENCE [LARGE SCALE GENOMIC DNA]</scope>
    <source>
        <strain evidence="5">An180</strain>
    </source>
</reference>
<evidence type="ECO:0000313" key="4">
    <source>
        <dbReference type="EMBL" id="OUP52705.1"/>
    </source>
</evidence>
<name>A0A1Y4L7I0_9FIRM</name>
<evidence type="ECO:0000256" key="1">
    <source>
        <dbReference type="ARBA" id="ARBA00004196"/>
    </source>
</evidence>
<dbReference type="AlphaFoldDB" id="A0A1Y4L7I0"/>
<dbReference type="SUPFAM" id="SSF111369">
    <property type="entry name" value="HlyD-like secretion proteins"/>
    <property type="match status" value="1"/>
</dbReference>
<dbReference type="Gene3D" id="2.40.30.170">
    <property type="match status" value="2"/>
</dbReference>
<evidence type="ECO:0008006" key="6">
    <source>
        <dbReference type="Google" id="ProtNLM"/>
    </source>
</evidence>
<dbReference type="Proteomes" id="UP000195897">
    <property type="component" value="Unassembled WGS sequence"/>
</dbReference>
<dbReference type="InterPro" id="IPR050465">
    <property type="entry name" value="UPF0194_transport"/>
</dbReference>
<dbReference type="GO" id="GO:0030313">
    <property type="term" value="C:cell envelope"/>
    <property type="evidence" value="ECO:0007669"/>
    <property type="project" value="UniProtKB-SubCell"/>
</dbReference>
<dbReference type="Gene3D" id="1.10.287.470">
    <property type="entry name" value="Helix hairpin bin"/>
    <property type="match status" value="1"/>
</dbReference>
<evidence type="ECO:0000256" key="3">
    <source>
        <dbReference type="SAM" id="MobiDB-lite"/>
    </source>
</evidence>
<evidence type="ECO:0000256" key="2">
    <source>
        <dbReference type="ARBA" id="ARBA00023054"/>
    </source>
</evidence>
<proteinExistence type="predicted"/>
<organism evidence="4 5">
    <name type="scientific">Butyricicoccus pullicaecorum</name>
    <dbReference type="NCBI Taxonomy" id="501571"/>
    <lineage>
        <taxon>Bacteria</taxon>
        <taxon>Bacillati</taxon>
        <taxon>Bacillota</taxon>
        <taxon>Clostridia</taxon>
        <taxon>Eubacteriales</taxon>
        <taxon>Butyricicoccaceae</taxon>
        <taxon>Butyricicoccus</taxon>
    </lineage>
</organism>
<dbReference type="PANTHER" id="PTHR32347">
    <property type="entry name" value="EFFLUX SYSTEM COMPONENT YKNX-RELATED"/>
    <property type="match status" value="1"/>
</dbReference>
<feature type="compositionally biased region" description="Polar residues" evidence="3">
    <location>
        <begin position="1"/>
        <end position="16"/>
    </location>
</feature>
<feature type="region of interest" description="Disordered" evidence="3">
    <location>
        <begin position="1"/>
        <end position="43"/>
    </location>
</feature>
<accession>A0A1Y4L7I0</accession>
<dbReference type="EMBL" id="NFKK01000008">
    <property type="protein sequence ID" value="OUP52705.1"/>
    <property type="molecule type" value="Genomic_DNA"/>
</dbReference>
<dbReference type="Gene3D" id="2.40.420.20">
    <property type="match status" value="1"/>
</dbReference>
<dbReference type="RefSeq" id="WP_087372907.1">
    <property type="nucleotide sequence ID" value="NZ_NFKK01000008.1"/>
</dbReference>
<feature type="region of interest" description="Disordered" evidence="3">
    <location>
        <begin position="178"/>
        <end position="211"/>
    </location>
</feature>
<keyword evidence="2" id="KW-0175">Coiled coil</keyword>
<evidence type="ECO:0000313" key="5">
    <source>
        <dbReference type="Proteomes" id="UP000195897"/>
    </source>
</evidence>
<protein>
    <recommendedName>
        <fullName evidence="6">Membrane fusion protein biotin-lipoyl like domain-containing protein</fullName>
    </recommendedName>
</protein>